<dbReference type="InterPro" id="IPR030456">
    <property type="entry name" value="TF_fork_head_CS_2"/>
</dbReference>
<feature type="compositionally biased region" description="Polar residues" evidence="4">
    <location>
        <begin position="494"/>
        <end position="516"/>
    </location>
</feature>
<dbReference type="PRINTS" id="PR00053">
    <property type="entry name" value="FORKHEAD"/>
</dbReference>
<dbReference type="PROSITE" id="PS00658">
    <property type="entry name" value="FORK_HEAD_2"/>
    <property type="match status" value="1"/>
</dbReference>
<feature type="region of interest" description="Disordered" evidence="4">
    <location>
        <begin position="30"/>
        <end position="82"/>
    </location>
</feature>
<feature type="domain" description="Fork-head" evidence="5">
    <location>
        <begin position="277"/>
        <end position="371"/>
    </location>
</feature>
<comment type="subcellular location">
    <subcellularLocation>
        <location evidence="3">Nucleus</location>
    </subcellularLocation>
</comment>
<feature type="compositionally biased region" description="Acidic residues" evidence="4">
    <location>
        <begin position="30"/>
        <end position="40"/>
    </location>
</feature>
<keyword evidence="7" id="KW-1185">Reference proteome</keyword>
<dbReference type="SMART" id="SM00339">
    <property type="entry name" value="FH"/>
    <property type="match status" value="1"/>
</dbReference>
<evidence type="ECO:0000256" key="2">
    <source>
        <dbReference type="ARBA" id="ARBA00023242"/>
    </source>
</evidence>
<dbReference type="RefSeq" id="XP_062790853.1">
    <property type="nucleotide sequence ID" value="XM_062934802.1"/>
</dbReference>
<evidence type="ECO:0000256" key="4">
    <source>
        <dbReference type="SAM" id="MobiDB-lite"/>
    </source>
</evidence>
<dbReference type="PROSITE" id="PS50039">
    <property type="entry name" value="FORK_HEAD_3"/>
    <property type="match status" value="1"/>
</dbReference>
<dbReference type="InterPro" id="IPR036390">
    <property type="entry name" value="WH_DNA-bd_sf"/>
</dbReference>
<protein>
    <recommendedName>
        <fullName evidence="5">Fork-head domain-containing protein</fullName>
    </recommendedName>
</protein>
<name>A0ABZ1CWH2_9TREE</name>
<evidence type="ECO:0000313" key="7">
    <source>
        <dbReference type="Proteomes" id="UP001329825"/>
    </source>
</evidence>
<dbReference type="EMBL" id="CP141884">
    <property type="protein sequence ID" value="WRT66113.1"/>
    <property type="molecule type" value="Genomic_DNA"/>
</dbReference>
<feature type="region of interest" description="Disordered" evidence="4">
    <location>
        <begin position="488"/>
        <end position="530"/>
    </location>
</feature>
<dbReference type="Pfam" id="PF00250">
    <property type="entry name" value="Forkhead"/>
    <property type="match status" value="1"/>
</dbReference>
<feature type="region of interest" description="Disordered" evidence="4">
    <location>
        <begin position="563"/>
        <end position="582"/>
    </location>
</feature>
<keyword evidence="1 3" id="KW-0238">DNA-binding</keyword>
<evidence type="ECO:0000313" key="6">
    <source>
        <dbReference type="EMBL" id="WRT66113.1"/>
    </source>
</evidence>
<dbReference type="InterPro" id="IPR050211">
    <property type="entry name" value="FOX_domain-containing"/>
</dbReference>
<dbReference type="PANTHER" id="PTHR11829">
    <property type="entry name" value="FORKHEAD BOX PROTEIN"/>
    <property type="match status" value="1"/>
</dbReference>
<accession>A0ABZ1CWH2</accession>
<dbReference type="InterPro" id="IPR001766">
    <property type="entry name" value="Fork_head_dom"/>
</dbReference>
<dbReference type="Gene3D" id="1.10.10.10">
    <property type="entry name" value="Winged helix-like DNA-binding domain superfamily/Winged helix DNA-binding domain"/>
    <property type="match status" value="1"/>
</dbReference>
<reference evidence="6 7" key="1">
    <citation type="submission" date="2024-01" db="EMBL/GenBank/DDBJ databases">
        <title>Comparative genomics of Cryptococcus and Kwoniella reveals pathogenesis evolution and contrasting modes of karyotype evolution via chromosome fusion or intercentromeric recombination.</title>
        <authorList>
            <person name="Coelho M.A."/>
            <person name="David-Palma M."/>
            <person name="Shea T."/>
            <person name="Bowers K."/>
            <person name="McGinley-Smith S."/>
            <person name="Mohammad A.W."/>
            <person name="Gnirke A."/>
            <person name="Yurkov A.M."/>
            <person name="Nowrousian M."/>
            <person name="Sun S."/>
            <person name="Cuomo C.A."/>
            <person name="Heitman J."/>
        </authorList>
    </citation>
    <scope>NUCLEOTIDE SEQUENCE [LARGE SCALE GENOMIC DNA]</scope>
    <source>
        <strain evidence="6">CBS 11374</strain>
    </source>
</reference>
<gene>
    <name evidence="6" type="ORF">IL334_003066</name>
</gene>
<dbReference type="Proteomes" id="UP001329825">
    <property type="component" value="Chromosome 4"/>
</dbReference>
<evidence type="ECO:0000259" key="5">
    <source>
        <dbReference type="PROSITE" id="PS50039"/>
    </source>
</evidence>
<evidence type="ECO:0000256" key="3">
    <source>
        <dbReference type="PROSITE-ProRule" id="PRU00089"/>
    </source>
</evidence>
<evidence type="ECO:0000256" key="1">
    <source>
        <dbReference type="ARBA" id="ARBA00023125"/>
    </source>
</evidence>
<feature type="DNA-binding region" description="Fork-head" evidence="3">
    <location>
        <begin position="277"/>
        <end position="371"/>
    </location>
</feature>
<sequence>MSPDTIPPLLDMSTDSTKLDITQMAWEGEEELFNDVEDDQAPLTEESNIDSRPSKKPRKSKRSTMSTPIRETEQPSPISTSATSRRIISTSMHNMTSRSTFKHVDKDLINPSKPRIKTSNVFCKKQPPIPRSIREGEKEKENKNQFSDLELGLRPLTCPFPDDRVVVALGILSNISSLNIPPNSTPIPGSDGDVVPISFNYTRSDLIKYRIRNDQSLEPDSKLTSAVTHDSSYDVNRSESVSIAQGSWIKWEESGCLIKGSSALLPYSHDINGSVYKPDMTHVQAIRSVIAASPRGMLTLSQIYQAFEERWPWHETAGTTWKNSIRHNLSLNGCFVNIDKSISDAHRGGGKGGYWTVTNAASGKTARKSKKSLDINMPIMSKSISEEMELYPNSNLNPNHNVYSTSPSHLHQINDVYLPQSLTSLSARIRNQDRIHQKNPNSNFELNDHERIAKPKSAISFTYKVPFKPVGWIPKEIIQSSREIGISRPISDTPLDNPSFPTSPDVSSTVACTSTPSIPPQAHATNSSIPPSLFQSPPVYSSSSSSMINKQIHQVFTTRAGIPSLPTVEPKSNTRNAGIGTVTGDGGHNTIVSLPSLIKAIYRPLAEEHDQLGGIQLPPVNWNQ</sequence>
<dbReference type="InterPro" id="IPR036388">
    <property type="entry name" value="WH-like_DNA-bd_sf"/>
</dbReference>
<dbReference type="SUPFAM" id="SSF46785">
    <property type="entry name" value="Winged helix' DNA-binding domain"/>
    <property type="match status" value="1"/>
</dbReference>
<organism evidence="6 7">
    <name type="scientific">Kwoniella shivajii</name>
    <dbReference type="NCBI Taxonomy" id="564305"/>
    <lineage>
        <taxon>Eukaryota</taxon>
        <taxon>Fungi</taxon>
        <taxon>Dikarya</taxon>
        <taxon>Basidiomycota</taxon>
        <taxon>Agaricomycotina</taxon>
        <taxon>Tremellomycetes</taxon>
        <taxon>Tremellales</taxon>
        <taxon>Cryptococcaceae</taxon>
        <taxon>Kwoniella</taxon>
    </lineage>
</organism>
<proteinExistence type="predicted"/>
<keyword evidence="2 3" id="KW-0539">Nucleus</keyword>
<dbReference type="CDD" id="cd00059">
    <property type="entry name" value="FH_FOX"/>
    <property type="match status" value="1"/>
</dbReference>
<dbReference type="PANTHER" id="PTHR11829:SF343">
    <property type="entry name" value="FORK-HEAD DOMAIN-CONTAINING PROTEIN"/>
    <property type="match status" value="1"/>
</dbReference>
<dbReference type="GeneID" id="87955197"/>